<organism evidence="1">
    <name type="scientific">marine metagenome</name>
    <dbReference type="NCBI Taxonomy" id="408172"/>
    <lineage>
        <taxon>unclassified sequences</taxon>
        <taxon>metagenomes</taxon>
        <taxon>ecological metagenomes</taxon>
    </lineage>
</organism>
<gene>
    <name evidence="1" type="ORF">METZ01_LOCUS474696</name>
</gene>
<protein>
    <submittedName>
        <fullName evidence="1">Uncharacterized protein</fullName>
    </submittedName>
</protein>
<accession>A0A383BPH5</accession>
<feature type="non-terminal residue" evidence="1">
    <location>
        <position position="42"/>
    </location>
</feature>
<proteinExistence type="predicted"/>
<reference evidence="1" key="1">
    <citation type="submission" date="2018-05" db="EMBL/GenBank/DDBJ databases">
        <authorList>
            <person name="Lanie J.A."/>
            <person name="Ng W.-L."/>
            <person name="Kazmierczak K.M."/>
            <person name="Andrzejewski T.M."/>
            <person name="Davidsen T.M."/>
            <person name="Wayne K.J."/>
            <person name="Tettelin H."/>
            <person name="Glass J.I."/>
            <person name="Rusch D."/>
            <person name="Podicherti R."/>
            <person name="Tsui H.-C.T."/>
            <person name="Winkler M.E."/>
        </authorList>
    </citation>
    <scope>NUCLEOTIDE SEQUENCE</scope>
</reference>
<name>A0A383BPH5_9ZZZZ</name>
<evidence type="ECO:0000313" key="1">
    <source>
        <dbReference type="EMBL" id="SVE21842.1"/>
    </source>
</evidence>
<sequence>MTTELTHPTYAVEIKGLFGHKWEIRRLEITSPTAATAARAAA</sequence>
<dbReference type="AlphaFoldDB" id="A0A383BPH5"/>
<dbReference type="EMBL" id="UINC01202167">
    <property type="protein sequence ID" value="SVE21842.1"/>
    <property type="molecule type" value="Genomic_DNA"/>
</dbReference>